<accession>A0AA87K331</accession>
<sequence>MDSHSIEWFINGGKQVFSMEIETPLEADGIRFHSRGLVILVVEKYDIITK</sequence>
<gene>
    <name evidence="1" type="ORF">SSUR61_2186</name>
</gene>
<dbReference type="EMBL" id="AEYY01000044">
    <property type="protein sequence ID" value="EHC01994.1"/>
    <property type="molecule type" value="Genomic_DNA"/>
</dbReference>
<comment type="caution">
    <text evidence="1">The sequence shown here is derived from an EMBL/GenBank/DDBJ whole genome shotgun (WGS) entry which is preliminary data.</text>
</comment>
<name>A0AA87K331_STRSU</name>
<protein>
    <submittedName>
        <fullName evidence="1">Uncharacterized protein</fullName>
    </submittedName>
</protein>
<dbReference type="AlphaFoldDB" id="A0AA87K331"/>
<dbReference type="SUPFAM" id="SSF49899">
    <property type="entry name" value="Concanavalin A-like lectins/glucanases"/>
    <property type="match status" value="1"/>
</dbReference>
<organism evidence="1 2">
    <name type="scientific">Streptococcus suis R61</name>
    <dbReference type="NCBI Taxonomy" id="996306"/>
    <lineage>
        <taxon>Bacteria</taxon>
        <taxon>Bacillati</taxon>
        <taxon>Bacillota</taxon>
        <taxon>Bacilli</taxon>
        <taxon>Lactobacillales</taxon>
        <taxon>Streptococcaceae</taxon>
        <taxon>Streptococcus</taxon>
    </lineage>
</organism>
<dbReference type="InterPro" id="IPR013320">
    <property type="entry name" value="ConA-like_dom_sf"/>
</dbReference>
<evidence type="ECO:0000313" key="1">
    <source>
        <dbReference type="EMBL" id="EHC01994.1"/>
    </source>
</evidence>
<dbReference type="Proteomes" id="UP000004014">
    <property type="component" value="Unassembled WGS sequence"/>
</dbReference>
<proteinExistence type="predicted"/>
<reference evidence="1 2" key="1">
    <citation type="submission" date="2011-03" db="EMBL/GenBank/DDBJ databases">
        <title>Deep-sequencing identification of multiple resistance mechanism for the high antibiotic-resistance strain Streptococcus suis R61.</title>
        <authorList>
            <person name="Hu P."/>
            <person name="Yang M."/>
            <person name="Jin M."/>
            <person name="Xiao J."/>
        </authorList>
    </citation>
    <scope>NUCLEOTIDE SEQUENCE [LARGE SCALE GENOMIC DNA]</scope>
    <source>
        <strain evidence="1 2">R61</strain>
    </source>
</reference>
<evidence type="ECO:0000313" key="2">
    <source>
        <dbReference type="Proteomes" id="UP000004014"/>
    </source>
</evidence>